<reference evidence="2 3" key="1">
    <citation type="submission" date="2023-02" db="EMBL/GenBank/DDBJ databases">
        <title>LHISI_Scaffold_Assembly.</title>
        <authorList>
            <person name="Stuart O.P."/>
            <person name="Cleave R."/>
            <person name="Magrath M.J.L."/>
            <person name="Mikheyev A.S."/>
        </authorList>
    </citation>
    <scope>NUCLEOTIDE SEQUENCE [LARGE SCALE GENOMIC DNA]</scope>
    <source>
        <strain evidence="2">Daus_M_001</strain>
        <tissue evidence="2">Leg muscle</tissue>
    </source>
</reference>
<dbReference type="Proteomes" id="UP001159363">
    <property type="component" value="Chromosome 3"/>
</dbReference>
<sequence>MKRYIERKISPVVALKCTSIAKHLGQLLASNQGEPGSISGVIVPGFSHVRNRSGRAAGRRVSSGISCLCIPALLHTHFASPTSPKYLQSLTQSTNSFRYCGVRRWYAHSASTVVPARSVGLEATSQSPVLCHKILSGSSHLTHTSHGETLPLASYPYITLTLKRALRILFNNGSNALPGNKSRPSHDRNSDGEMRFICHLDVPRQTTLQLALGTHAPDLGHASRTDRKRRNEGSPHGNPTPIIPLTVKRALEMEKGFSAYWMKGELIVLQCDSSVEVRTKSKKQWRDTTNQSHLPSTYLLKRRLRQTQLPSSMAISLLHQTTSTGSCYTHVSDSSKRLEVSTGAPHNYVPTPTPLLTSTGNTPDKAAGRLVFLGISHFPTPSFRRCSMLTSINLIGSQDLAIEIRPNLFTHSKYTVFEVKPLEPHHQGLNVLQPFVPFSTSARAVLDPSKGPGDTH</sequence>
<organism evidence="2 3">
    <name type="scientific">Dryococelus australis</name>
    <dbReference type="NCBI Taxonomy" id="614101"/>
    <lineage>
        <taxon>Eukaryota</taxon>
        <taxon>Metazoa</taxon>
        <taxon>Ecdysozoa</taxon>
        <taxon>Arthropoda</taxon>
        <taxon>Hexapoda</taxon>
        <taxon>Insecta</taxon>
        <taxon>Pterygota</taxon>
        <taxon>Neoptera</taxon>
        <taxon>Polyneoptera</taxon>
        <taxon>Phasmatodea</taxon>
        <taxon>Verophasmatodea</taxon>
        <taxon>Anareolatae</taxon>
        <taxon>Phasmatidae</taxon>
        <taxon>Eurycanthinae</taxon>
        <taxon>Dryococelus</taxon>
    </lineage>
</organism>
<name>A0ABQ9HYX9_9NEOP</name>
<protein>
    <submittedName>
        <fullName evidence="2">Uncharacterized protein</fullName>
    </submittedName>
</protein>
<dbReference type="EMBL" id="JARBHB010000003">
    <property type="protein sequence ID" value="KAJ8889579.1"/>
    <property type="molecule type" value="Genomic_DNA"/>
</dbReference>
<evidence type="ECO:0000256" key="1">
    <source>
        <dbReference type="SAM" id="MobiDB-lite"/>
    </source>
</evidence>
<evidence type="ECO:0000313" key="3">
    <source>
        <dbReference type="Proteomes" id="UP001159363"/>
    </source>
</evidence>
<feature type="compositionally biased region" description="Basic and acidic residues" evidence="1">
    <location>
        <begin position="221"/>
        <end position="233"/>
    </location>
</feature>
<gene>
    <name evidence="2" type="ORF">PR048_009079</name>
</gene>
<accession>A0ABQ9HYX9</accession>
<evidence type="ECO:0000313" key="2">
    <source>
        <dbReference type="EMBL" id="KAJ8889579.1"/>
    </source>
</evidence>
<comment type="caution">
    <text evidence="2">The sequence shown here is derived from an EMBL/GenBank/DDBJ whole genome shotgun (WGS) entry which is preliminary data.</text>
</comment>
<keyword evidence="3" id="KW-1185">Reference proteome</keyword>
<proteinExistence type="predicted"/>
<feature type="region of interest" description="Disordered" evidence="1">
    <location>
        <begin position="214"/>
        <end position="243"/>
    </location>
</feature>